<dbReference type="SUPFAM" id="SSF52833">
    <property type="entry name" value="Thioredoxin-like"/>
    <property type="match status" value="1"/>
</dbReference>
<dbReference type="AlphaFoldDB" id="A0A1X7N8J6"/>
<dbReference type="InterPro" id="IPR004045">
    <property type="entry name" value="Glutathione_S-Trfase_N"/>
</dbReference>
<keyword evidence="4" id="KW-1185">Reference proteome</keyword>
<dbReference type="Gene3D" id="3.40.30.10">
    <property type="entry name" value="Glutaredoxin"/>
    <property type="match status" value="1"/>
</dbReference>
<dbReference type="SFLD" id="SFLDG01150">
    <property type="entry name" value="Main.1:_Beta-like"/>
    <property type="match status" value="1"/>
</dbReference>
<proteinExistence type="predicted"/>
<dbReference type="InterPro" id="IPR040079">
    <property type="entry name" value="Glutathione_S-Trfase"/>
</dbReference>
<dbReference type="OrthoDB" id="5740960at2"/>
<evidence type="ECO:0000313" key="4">
    <source>
        <dbReference type="Proteomes" id="UP000193083"/>
    </source>
</evidence>
<name>A0A1X7N8J6_9HYPH</name>
<dbReference type="Proteomes" id="UP000193083">
    <property type="component" value="Unassembled WGS sequence"/>
</dbReference>
<dbReference type="SFLD" id="SFLDG00358">
    <property type="entry name" value="Main_(cytGST)"/>
    <property type="match status" value="1"/>
</dbReference>
<dbReference type="InterPro" id="IPR010987">
    <property type="entry name" value="Glutathione-S-Trfase_C-like"/>
</dbReference>
<gene>
    <name evidence="3" type="ORF">SAMN02982922_1458</name>
</gene>
<dbReference type="PANTHER" id="PTHR44051:SF21">
    <property type="entry name" value="GLUTATHIONE S-TRANSFERASE FAMILY PROTEIN"/>
    <property type="match status" value="1"/>
</dbReference>
<evidence type="ECO:0000259" key="2">
    <source>
        <dbReference type="PROSITE" id="PS50405"/>
    </source>
</evidence>
<sequence>MYQAVGSAGSRLTRVTWLLEELGEPYEIVRAKQYSETMKRYNPTGKMPALVDGDFVLTDSAAICAYLGEKHADKGLGPNPGLRGRAEMMSWMLYALSEFEQPMWNKLKHRFLLPTELRAEVAPWVGHEFAAEIKGLEAKLAGRPYALGDRFSAVDVILGHCGQWAKSGKFEVASLAVADYFERVLSRPALARAKEREQEVQAA</sequence>
<organism evidence="3 4">
    <name type="scientific">Mesorhizobium australicum</name>
    <dbReference type="NCBI Taxonomy" id="536018"/>
    <lineage>
        <taxon>Bacteria</taxon>
        <taxon>Pseudomonadati</taxon>
        <taxon>Pseudomonadota</taxon>
        <taxon>Alphaproteobacteria</taxon>
        <taxon>Hyphomicrobiales</taxon>
        <taxon>Phyllobacteriaceae</taxon>
        <taxon>Mesorhizobium</taxon>
    </lineage>
</organism>
<dbReference type="PROSITE" id="PS50404">
    <property type="entry name" value="GST_NTER"/>
    <property type="match status" value="1"/>
</dbReference>
<accession>A0A1X7N8J6</accession>
<dbReference type="InterPro" id="IPR036249">
    <property type="entry name" value="Thioredoxin-like_sf"/>
</dbReference>
<dbReference type="PROSITE" id="PS50405">
    <property type="entry name" value="GST_CTER"/>
    <property type="match status" value="1"/>
</dbReference>
<dbReference type="CDD" id="cd03046">
    <property type="entry name" value="GST_N_GTT1_like"/>
    <property type="match status" value="1"/>
</dbReference>
<dbReference type="InterPro" id="IPR036282">
    <property type="entry name" value="Glutathione-S-Trfase_C_sf"/>
</dbReference>
<feature type="domain" description="GST N-terminal" evidence="1">
    <location>
        <begin position="1"/>
        <end position="75"/>
    </location>
</feature>
<dbReference type="GO" id="GO:0016740">
    <property type="term" value="F:transferase activity"/>
    <property type="evidence" value="ECO:0007669"/>
    <property type="project" value="UniProtKB-KW"/>
</dbReference>
<dbReference type="CDD" id="cd03207">
    <property type="entry name" value="GST_C_8"/>
    <property type="match status" value="1"/>
</dbReference>
<protein>
    <submittedName>
        <fullName evidence="3">Glutathione S-transferase</fullName>
    </submittedName>
</protein>
<dbReference type="Pfam" id="PF13409">
    <property type="entry name" value="GST_N_2"/>
    <property type="match status" value="1"/>
</dbReference>
<dbReference type="SFLD" id="SFLDS00019">
    <property type="entry name" value="Glutathione_Transferase_(cytos"/>
    <property type="match status" value="1"/>
</dbReference>
<dbReference type="EMBL" id="FXBL01000004">
    <property type="protein sequence ID" value="SMH33882.1"/>
    <property type="molecule type" value="Genomic_DNA"/>
</dbReference>
<dbReference type="Gene3D" id="1.20.1050.10">
    <property type="match status" value="1"/>
</dbReference>
<dbReference type="SUPFAM" id="SSF47616">
    <property type="entry name" value="GST C-terminal domain-like"/>
    <property type="match status" value="1"/>
</dbReference>
<reference evidence="3 4" key="1">
    <citation type="submission" date="2017-04" db="EMBL/GenBank/DDBJ databases">
        <authorList>
            <person name="Afonso C.L."/>
            <person name="Miller P.J."/>
            <person name="Scott M.A."/>
            <person name="Spackman E."/>
            <person name="Goraichik I."/>
            <person name="Dimitrov K.M."/>
            <person name="Suarez D.L."/>
            <person name="Swayne D.E."/>
        </authorList>
    </citation>
    <scope>NUCLEOTIDE SEQUENCE [LARGE SCALE GENOMIC DNA]</scope>
    <source>
        <strain evidence="3 4">B5P</strain>
    </source>
</reference>
<dbReference type="RefSeq" id="WP_085463549.1">
    <property type="nucleotide sequence ID" value="NZ_FXBL01000004.1"/>
</dbReference>
<feature type="domain" description="GST C-terminal" evidence="2">
    <location>
        <begin position="81"/>
        <end position="203"/>
    </location>
</feature>
<keyword evidence="3" id="KW-0808">Transferase</keyword>
<dbReference type="PANTHER" id="PTHR44051">
    <property type="entry name" value="GLUTATHIONE S-TRANSFERASE-RELATED"/>
    <property type="match status" value="1"/>
</dbReference>
<evidence type="ECO:0000313" key="3">
    <source>
        <dbReference type="EMBL" id="SMH33882.1"/>
    </source>
</evidence>
<evidence type="ECO:0000259" key="1">
    <source>
        <dbReference type="PROSITE" id="PS50404"/>
    </source>
</evidence>